<gene>
    <name evidence="5" type="ORF">SAMN04488035_0817</name>
</gene>
<accession>A0A1I2DZ48</accession>
<evidence type="ECO:0000256" key="3">
    <source>
        <dbReference type="SAM" id="SignalP"/>
    </source>
</evidence>
<dbReference type="PROSITE" id="PS51257">
    <property type="entry name" value="PROKAR_LIPOPROTEIN"/>
    <property type="match status" value="1"/>
</dbReference>
<evidence type="ECO:0000313" key="6">
    <source>
        <dbReference type="Proteomes" id="UP000198520"/>
    </source>
</evidence>
<feature type="chain" id="PRO_5039628296" evidence="3">
    <location>
        <begin position="19"/>
        <end position="275"/>
    </location>
</feature>
<dbReference type="PANTHER" id="PTHR35936:SF17">
    <property type="entry name" value="ARGININE-BINDING EXTRACELLULAR PROTEIN ARTP"/>
    <property type="match status" value="1"/>
</dbReference>
<dbReference type="CDD" id="cd13530">
    <property type="entry name" value="PBP2_peptides_like"/>
    <property type="match status" value="1"/>
</dbReference>
<dbReference type="EMBL" id="FONZ01000001">
    <property type="protein sequence ID" value="SFE85915.1"/>
    <property type="molecule type" value="Genomic_DNA"/>
</dbReference>
<name>A0A1I2DZ48_9MICO</name>
<evidence type="ECO:0000256" key="1">
    <source>
        <dbReference type="ARBA" id="ARBA00022729"/>
    </source>
</evidence>
<reference evidence="6" key="1">
    <citation type="submission" date="2016-10" db="EMBL/GenBank/DDBJ databases">
        <authorList>
            <person name="Varghese N."/>
            <person name="Submissions S."/>
        </authorList>
    </citation>
    <scope>NUCLEOTIDE SEQUENCE [LARGE SCALE GENOMIC DNA]</scope>
    <source>
        <strain evidence="6">DSM 19083</strain>
    </source>
</reference>
<dbReference type="RefSeq" id="WP_093375253.1">
    <property type="nucleotide sequence ID" value="NZ_BNAN01000001.1"/>
</dbReference>
<dbReference type="SMART" id="SM00062">
    <property type="entry name" value="PBPb"/>
    <property type="match status" value="1"/>
</dbReference>
<feature type="region of interest" description="Disordered" evidence="2">
    <location>
        <begin position="26"/>
        <end position="48"/>
    </location>
</feature>
<organism evidence="5 6">
    <name type="scientific">Flavimobilis marinus</name>
    <dbReference type="NCBI Taxonomy" id="285351"/>
    <lineage>
        <taxon>Bacteria</taxon>
        <taxon>Bacillati</taxon>
        <taxon>Actinomycetota</taxon>
        <taxon>Actinomycetes</taxon>
        <taxon>Micrococcales</taxon>
        <taxon>Jonesiaceae</taxon>
        <taxon>Flavimobilis</taxon>
    </lineage>
</organism>
<proteinExistence type="predicted"/>
<dbReference type="SUPFAM" id="SSF53850">
    <property type="entry name" value="Periplasmic binding protein-like II"/>
    <property type="match status" value="1"/>
</dbReference>
<keyword evidence="6" id="KW-1185">Reference proteome</keyword>
<evidence type="ECO:0000313" key="5">
    <source>
        <dbReference type="EMBL" id="SFE85915.1"/>
    </source>
</evidence>
<dbReference type="AlphaFoldDB" id="A0A1I2DZ48"/>
<dbReference type="PANTHER" id="PTHR35936">
    <property type="entry name" value="MEMBRANE-BOUND LYTIC MUREIN TRANSGLYCOSYLASE F"/>
    <property type="match status" value="1"/>
</dbReference>
<feature type="domain" description="Solute-binding protein family 3/N-terminal" evidence="4">
    <location>
        <begin position="57"/>
        <end position="272"/>
    </location>
</feature>
<sequence length="275" mass="27965">MKISTAAAALIASALLLAGCSSDDAPATPAGTSASGDASSTEGSGSSADVELVAGDTLTVCTNAPFEPFEFEENGEIVGFDMDITGEVAKDLGVDQEVINVAFDAMESGAALTSGQCDIAAAGISINDERAQNVDFSEPYFDADLGLLAAADAALTSEDALAGKTVAVQIATVGEDWAEAKGLEAIQYADLGLQVQALKTGQVDAVINDVFVLGAYEGDGFGVTATFPTEDRYGLAVAKGNTALLEAINATLDRIEGDGTYDTLYEARIGVAHEG</sequence>
<protein>
    <submittedName>
        <fullName evidence="5">Amino acid ABC transporter substrate-binding protein, PAAT family</fullName>
    </submittedName>
</protein>
<feature type="compositionally biased region" description="Low complexity" evidence="2">
    <location>
        <begin position="30"/>
        <end position="48"/>
    </location>
</feature>
<dbReference type="Gene3D" id="3.40.190.10">
    <property type="entry name" value="Periplasmic binding protein-like II"/>
    <property type="match status" value="2"/>
</dbReference>
<dbReference type="Proteomes" id="UP000198520">
    <property type="component" value="Unassembled WGS sequence"/>
</dbReference>
<dbReference type="OrthoDB" id="8454826at2"/>
<keyword evidence="1 3" id="KW-0732">Signal</keyword>
<evidence type="ECO:0000259" key="4">
    <source>
        <dbReference type="SMART" id="SM00062"/>
    </source>
</evidence>
<evidence type="ECO:0000256" key="2">
    <source>
        <dbReference type="SAM" id="MobiDB-lite"/>
    </source>
</evidence>
<dbReference type="Pfam" id="PF00497">
    <property type="entry name" value="SBP_bac_3"/>
    <property type="match status" value="1"/>
</dbReference>
<dbReference type="InterPro" id="IPR001638">
    <property type="entry name" value="Solute-binding_3/MltF_N"/>
</dbReference>
<feature type="signal peptide" evidence="3">
    <location>
        <begin position="1"/>
        <end position="18"/>
    </location>
</feature>
<dbReference type="STRING" id="285351.SAMN04488035_0817"/>